<dbReference type="Pfam" id="PF03466">
    <property type="entry name" value="LysR_substrate"/>
    <property type="match status" value="1"/>
</dbReference>
<dbReference type="Pfam" id="PF00126">
    <property type="entry name" value="HTH_1"/>
    <property type="match status" value="1"/>
</dbReference>
<sequence length="308" mass="34144">MDLRQLRSLVYIADSGSLSRAAEILRTSQPSLSQQIKDLEAELGLELFHRHARGVFLTEVGHTLYAHARSILKDVAFAKETVLTQSRNPSGKVSVGFPTSACRGLSAPLIEKVKVAYPNISIHLIEAMTGTLDEWMQTARLDIAVLYDPRVFANISLYPVGVEDLMLIADRKNQILLRNSIGFVELENIPVVLPGKQHVLRNYIEHLATRNGITPRVVIESDSFAAIVEMVKAGYMTIMPHFAMLQEIKAGLFGAVPIMDPTPNWSFSVVVSQRTINMLSTEAVAKILVDLMRDLIQGGTWKARLLSN</sequence>
<keyword evidence="6" id="KW-0804">Transcription</keyword>
<comment type="similarity">
    <text evidence="2">Belongs to the LysR transcriptional regulatory family.</text>
</comment>
<dbReference type="SUPFAM" id="SSF46785">
    <property type="entry name" value="Winged helix' DNA-binding domain"/>
    <property type="match status" value="1"/>
</dbReference>
<protein>
    <submittedName>
        <fullName evidence="8">Cyn operon transcriptional activator</fullName>
    </submittedName>
</protein>
<gene>
    <name evidence="8" type="primary">cynR_5</name>
    <name evidence="8" type="ORF">NCTC12722_01006</name>
</gene>
<dbReference type="SUPFAM" id="SSF53850">
    <property type="entry name" value="Periplasmic binding protein-like II"/>
    <property type="match status" value="1"/>
</dbReference>
<evidence type="ECO:0000256" key="6">
    <source>
        <dbReference type="ARBA" id="ARBA00023163"/>
    </source>
</evidence>
<organism evidence="8 9">
    <name type="scientific">Afipia felis</name>
    <name type="common">Cat scratch disease bacillus</name>
    <dbReference type="NCBI Taxonomy" id="1035"/>
    <lineage>
        <taxon>Bacteria</taxon>
        <taxon>Pseudomonadati</taxon>
        <taxon>Pseudomonadota</taxon>
        <taxon>Alphaproteobacteria</taxon>
        <taxon>Hyphomicrobiales</taxon>
        <taxon>Nitrobacteraceae</taxon>
        <taxon>Afipia</taxon>
    </lineage>
</organism>
<dbReference type="Gene3D" id="1.10.10.10">
    <property type="entry name" value="Winged helix-like DNA-binding domain superfamily/Winged helix DNA-binding domain"/>
    <property type="match status" value="1"/>
</dbReference>
<evidence type="ECO:0000256" key="1">
    <source>
        <dbReference type="ARBA" id="ARBA00003502"/>
    </source>
</evidence>
<evidence type="ECO:0000259" key="7">
    <source>
        <dbReference type="PROSITE" id="PS50931"/>
    </source>
</evidence>
<dbReference type="InterPro" id="IPR036388">
    <property type="entry name" value="WH-like_DNA-bd_sf"/>
</dbReference>
<dbReference type="Proteomes" id="UP000254343">
    <property type="component" value="Unassembled WGS sequence"/>
</dbReference>
<dbReference type="GO" id="GO:2000142">
    <property type="term" value="P:regulation of DNA-templated transcription initiation"/>
    <property type="evidence" value="ECO:0007669"/>
    <property type="project" value="TreeGrafter"/>
</dbReference>
<comment type="function">
    <text evidence="1">NodD regulates the expression of the nodABCFE genes which encode other nodulation proteins. NodD is also a negative regulator of its own expression. Binds flavonoids as inducers.</text>
</comment>
<accession>A0A380W6U0</accession>
<dbReference type="GO" id="GO:0003677">
    <property type="term" value="F:DNA binding"/>
    <property type="evidence" value="ECO:0007669"/>
    <property type="project" value="UniProtKB-KW"/>
</dbReference>
<dbReference type="Gene3D" id="3.40.190.290">
    <property type="match status" value="1"/>
</dbReference>
<keyword evidence="4" id="KW-0238">DNA-binding</keyword>
<dbReference type="OrthoDB" id="9808620at2"/>
<evidence type="ECO:0000256" key="3">
    <source>
        <dbReference type="ARBA" id="ARBA00023015"/>
    </source>
</evidence>
<name>A0A380W6U0_AFIFE</name>
<dbReference type="RefSeq" id="WP_002718606.1">
    <property type="nucleotide sequence ID" value="NZ_UFSI01000001.1"/>
</dbReference>
<dbReference type="AlphaFoldDB" id="A0A380W6U0"/>
<keyword evidence="5" id="KW-0010">Activator</keyword>
<keyword evidence="3" id="KW-0805">Transcription regulation</keyword>
<evidence type="ECO:0000256" key="5">
    <source>
        <dbReference type="ARBA" id="ARBA00023159"/>
    </source>
</evidence>
<dbReference type="InterPro" id="IPR000847">
    <property type="entry name" value="LysR_HTH_N"/>
</dbReference>
<feature type="domain" description="HTH lysR-type" evidence="7">
    <location>
        <begin position="1"/>
        <end position="58"/>
    </location>
</feature>
<dbReference type="PANTHER" id="PTHR30293:SF0">
    <property type="entry name" value="NITROGEN ASSIMILATION REGULATORY PROTEIN NAC"/>
    <property type="match status" value="1"/>
</dbReference>
<evidence type="ECO:0000256" key="2">
    <source>
        <dbReference type="ARBA" id="ARBA00009437"/>
    </source>
</evidence>
<proteinExistence type="inferred from homology"/>
<dbReference type="EMBL" id="UIGB01000001">
    <property type="protein sequence ID" value="SUU83827.1"/>
    <property type="molecule type" value="Genomic_DNA"/>
</dbReference>
<evidence type="ECO:0000313" key="9">
    <source>
        <dbReference type="Proteomes" id="UP000254343"/>
    </source>
</evidence>
<dbReference type="PANTHER" id="PTHR30293">
    <property type="entry name" value="TRANSCRIPTIONAL REGULATORY PROTEIN NAC-RELATED"/>
    <property type="match status" value="1"/>
</dbReference>
<dbReference type="GO" id="GO:0003700">
    <property type="term" value="F:DNA-binding transcription factor activity"/>
    <property type="evidence" value="ECO:0007669"/>
    <property type="project" value="InterPro"/>
</dbReference>
<dbReference type="PRINTS" id="PR00039">
    <property type="entry name" value="HTHLYSR"/>
</dbReference>
<dbReference type="InterPro" id="IPR005119">
    <property type="entry name" value="LysR_subst-bd"/>
</dbReference>
<evidence type="ECO:0000313" key="8">
    <source>
        <dbReference type="EMBL" id="SUU83827.1"/>
    </source>
</evidence>
<dbReference type="PROSITE" id="PS50931">
    <property type="entry name" value="HTH_LYSR"/>
    <property type="match status" value="1"/>
</dbReference>
<reference evidence="8 9" key="1">
    <citation type="submission" date="2018-06" db="EMBL/GenBank/DDBJ databases">
        <authorList>
            <consortium name="Pathogen Informatics"/>
            <person name="Doyle S."/>
        </authorList>
    </citation>
    <scope>NUCLEOTIDE SEQUENCE [LARGE SCALE GENOMIC DNA]</scope>
    <source>
        <strain evidence="8 9">NCTC12722</strain>
    </source>
</reference>
<evidence type="ECO:0000256" key="4">
    <source>
        <dbReference type="ARBA" id="ARBA00023125"/>
    </source>
</evidence>
<dbReference type="FunFam" id="1.10.10.10:FF:000001">
    <property type="entry name" value="LysR family transcriptional regulator"/>
    <property type="match status" value="1"/>
</dbReference>
<dbReference type="InterPro" id="IPR036390">
    <property type="entry name" value="WH_DNA-bd_sf"/>
</dbReference>